<name>A0AA40A9X1_9PEZI</name>
<feature type="compositionally biased region" description="Acidic residues" evidence="1">
    <location>
        <begin position="229"/>
        <end position="240"/>
    </location>
</feature>
<gene>
    <name evidence="2" type="ORF">B0H67DRAFT_491118</name>
</gene>
<reference evidence="2" key="1">
    <citation type="submission" date="2023-06" db="EMBL/GenBank/DDBJ databases">
        <title>Genome-scale phylogeny and comparative genomics of the fungal order Sordariales.</title>
        <authorList>
            <consortium name="Lawrence Berkeley National Laboratory"/>
            <person name="Hensen N."/>
            <person name="Bonometti L."/>
            <person name="Westerberg I."/>
            <person name="Brannstrom I.O."/>
            <person name="Guillou S."/>
            <person name="Cros-Aarteil S."/>
            <person name="Calhoun S."/>
            <person name="Haridas S."/>
            <person name="Kuo A."/>
            <person name="Mondo S."/>
            <person name="Pangilinan J."/>
            <person name="Riley R."/>
            <person name="Labutti K."/>
            <person name="Andreopoulos B."/>
            <person name="Lipzen A."/>
            <person name="Chen C."/>
            <person name="Yanf M."/>
            <person name="Daum C."/>
            <person name="Ng V."/>
            <person name="Clum A."/>
            <person name="Steindorff A."/>
            <person name="Ohm R."/>
            <person name="Martin F."/>
            <person name="Silar P."/>
            <person name="Natvig D."/>
            <person name="Lalanne C."/>
            <person name="Gautier V."/>
            <person name="Ament-Velasquez S.L."/>
            <person name="Kruys A."/>
            <person name="Hutchinson M.I."/>
            <person name="Powell A.J."/>
            <person name="Barry K."/>
            <person name="Miller A.N."/>
            <person name="Grigoriev I.V."/>
            <person name="Debuchy R."/>
            <person name="Gladieux P."/>
            <person name="Thoren M.H."/>
            <person name="Johannesson H."/>
        </authorList>
    </citation>
    <scope>NUCLEOTIDE SEQUENCE</scope>
    <source>
        <strain evidence="2">SMH4607-1</strain>
    </source>
</reference>
<dbReference type="Proteomes" id="UP001172102">
    <property type="component" value="Unassembled WGS sequence"/>
</dbReference>
<dbReference type="Gene3D" id="3.40.50.1820">
    <property type="entry name" value="alpha/beta hydrolase"/>
    <property type="match status" value="1"/>
</dbReference>
<evidence type="ECO:0000313" key="3">
    <source>
        <dbReference type="Proteomes" id="UP001172102"/>
    </source>
</evidence>
<accession>A0AA40A9X1</accession>
<keyword evidence="3" id="KW-1185">Reference proteome</keyword>
<evidence type="ECO:0008006" key="4">
    <source>
        <dbReference type="Google" id="ProtNLM"/>
    </source>
</evidence>
<dbReference type="AlphaFoldDB" id="A0AA40A9X1"/>
<evidence type="ECO:0000256" key="1">
    <source>
        <dbReference type="SAM" id="MobiDB-lite"/>
    </source>
</evidence>
<dbReference type="EMBL" id="JAUKUA010000005">
    <property type="protein sequence ID" value="KAK0711911.1"/>
    <property type="molecule type" value="Genomic_DNA"/>
</dbReference>
<dbReference type="InterPro" id="IPR029058">
    <property type="entry name" value="AB_hydrolase_fold"/>
</dbReference>
<feature type="region of interest" description="Disordered" evidence="1">
    <location>
        <begin position="213"/>
        <end position="240"/>
    </location>
</feature>
<protein>
    <recommendedName>
        <fullName evidence="4">AB hydrolase-1 domain-containing protein</fullName>
    </recommendedName>
</protein>
<dbReference type="SUPFAM" id="SSF53474">
    <property type="entry name" value="alpha/beta-Hydrolases"/>
    <property type="match status" value="1"/>
</dbReference>
<comment type="caution">
    <text evidence="2">The sequence shown here is derived from an EMBL/GenBank/DDBJ whole genome shotgun (WGS) entry which is preliminary data.</text>
</comment>
<sequence length="375" mass="40461">MTALVDYVNDPRFSQTFELPANPHAARGGTGPFKVTYADFGYHHEGHPEEDNVILFFSPLMASRLVQIAKDELAKKHKIRVIVADRPGFGGTDDIETKDKLSRWSEVIPSLLAHLGIQHVSVACHSGGTIWALDLLLHHPHLLHPTRTYLAMGAPWILPSHSSLFVPSLLKVLPAGLIGHTDKFARLFNNHIAPAFASSLGLSQALGAKLSPASAPATVPRSEGGGQGGDDDNGAPEGAQFEDDVFPKIIERIYAEGMSGISSEAVLLLQKVEGMAGWGDWADYDELVPRLVGALGAAGRRLRVDVFYGERDVMIGDAGSKGPAWLDRCWGELGGNVVDYRSRVVEGADHDGVWNLRWGAVQEVFGRVASLGEAT</sequence>
<organism evidence="2 3">
    <name type="scientific">Lasiosphaeris hirsuta</name>
    <dbReference type="NCBI Taxonomy" id="260670"/>
    <lineage>
        <taxon>Eukaryota</taxon>
        <taxon>Fungi</taxon>
        <taxon>Dikarya</taxon>
        <taxon>Ascomycota</taxon>
        <taxon>Pezizomycotina</taxon>
        <taxon>Sordariomycetes</taxon>
        <taxon>Sordariomycetidae</taxon>
        <taxon>Sordariales</taxon>
        <taxon>Lasiosphaeriaceae</taxon>
        <taxon>Lasiosphaeris</taxon>
    </lineage>
</organism>
<evidence type="ECO:0000313" key="2">
    <source>
        <dbReference type="EMBL" id="KAK0711911.1"/>
    </source>
</evidence>
<proteinExistence type="predicted"/>